<dbReference type="InterPro" id="IPR046985">
    <property type="entry name" value="IP5"/>
</dbReference>
<dbReference type="GO" id="GO:0046856">
    <property type="term" value="P:phosphatidylinositol dephosphorylation"/>
    <property type="evidence" value="ECO:0007669"/>
    <property type="project" value="InterPro"/>
</dbReference>
<feature type="region of interest" description="Disordered" evidence="6">
    <location>
        <begin position="1028"/>
        <end position="1084"/>
    </location>
</feature>
<feature type="compositionally biased region" description="Polar residues" evidence="6">
    <location>
        <begin position="1123"/>
        <end position="1135"/>
    </location>
</feature>
<evidence type="ECO:0000313" key="9">
    <source>
        <dbReference type="Proteomes" id="UP000789390"/>
    </source>
</evidence>
<proteinExistence type="inferred from homology"/>
<dbReference type="InterPro" id="IPR012677">
    <property type="entry name" value="Nucleotide-bd_a/b_plait_sf"/>
</dbReference>
<reference evidence="8" key="1">
    <citation type="submission" date="2021-11" db="EMBL/GenBank/DDBJ databases">
        <authorList>
            <person name="Schell T."/>
        </authorList>
    </citation>
    <scope>NUCLEOTIDE SEQUENCE</scope>
    <source>
        <strain evidence="8">M5</strain>
    </source>
</reference>
<dbReference type="InterPro" id="IPR000300">
    <property type="entry name" value="IPPc"/>
</dbReference>
<dbReference type="SMART" id="SM01165">
    <property type="entry name" value="DUF1866"/>
    <property type="match status" value="1"/>
</dbReference>
<feature type="compositionally biased region" description="Pro residues" evidence="6">
    <location>
        <begin position="1142"/>
        <end position="1160"/>
    </location>
</feature>
<dbReference type="Pfam" id="PF22669">
    <property type="entry name" value="Exo_endo_phos2"/>
    <property type="match status" value="1"/>
</dbReference>
<dbReference type="GO" id="GO:0004439">
    <property type="term" value="F:phosphatidylinositol-4,5-bisphosphate 5-phosphatase activity"/>
    <property type="evidence" value="ECO:0007669"/>
    <property type="project" value="UniProtKB-EC"/>
</dbReference>
<feature type="domain" description="SAC" evidence="7">
    <location>
        <begin position="121"/>
        <end position="454"/>
    </location>
</feature>
<gene>
    <name evidence="8" type="ORF">DGAL_LOCUS17335</name>
</gene>
<dbReference type="SMART" id="SM00128">
    <property type="entry name" value="IPPc"/>
    <property type="match status" value="1"/>
</dbReference>
<dbReference type="Gene3D" id="3.30.70.330">
    <property type="match status" value="1"/>
</dbReference>
<dbReference type="Proteomes" id="UP000789390">
    <property type="component" value="Unassembled WGS sequence"/>
</dbReference>
<evidence type="ECO:0000256" key="2">
    <source>
        <dbReference type="ARBA" id="ARBA00008943"/>
    </source>
</evidence>
<sequence>MAMGKSYKIWHKVNGQGPYSVLLEQRNRDEALLFESLVIAALGSAEVEVVKKLYTKLSDAYGCLGVLLVSTGDGPLQYLVMVTGCVSVGKIGESEVFRINQTSFVPLRGPQTLEEEKVTELRKLFNSGTFYFLWSSSEDSIDATLCTQKLQHNPSVRTRQGTDNRFFWNRLLHLPLQHYGIDCSHWLLRITCGSVEIRTVYAGHRQFKAAIFSRLSCERAGTRFNVRGVNDEGHVANFVETEQLIYGDQGDASSFLQTRGSVPLFWEQPGVQVGSHKVRFSRGPEASSPALERHLKLMQQRYHDTAIVNLLGLNMVGAKEGEASLSQLFQADQKRYYESMPHIMFDYHQECKGGNLQHLAKLKQSLQPILDRHSFFLLKNQRVVSQQKGVVRTNCLDCLDRTNCVQTFIGLEILALQLESLEPQTKPQTWTRFEEVFRAMWVNNGNEISKIYAGTGAIQGGSKIMDGARSAARTIQNNLLDSSKQEAFDLLIHGGTGNEFIFDLARNLLPPHWSVLPSEILHGICSRYSEFMDPQPIRVAVGTYNVNGGHHFRSVVYKDSTLADWLLDSPHQDSAAARSLVCLSEEEGWRTADIYAVGFEEIVDLNASNIMAASSENAKAWATELQKVLSRDRPFALLTYVQLVGVCLYVFIRPELAADVRDVATDSVKTGLGGATGNKGGVAVRFLLGNTSLCFVCSHFAAGQSQWAERNADYAEITRRICFPHGRKVEQHDFVFWCGDFNYRIDLDRDEAGSALLTNVAVKEYVSLREWSTLLQYDQLKIQQAQGNTFVNYVEGEISFPPTYKYDLFSDDYDTSEKCRAPAWTDRVLFRKRRDHGQNPGRVAYYGRAELKQSDHRPVMAFIDIDILATRIERTRSVLEDVVGRLGPSDATVVVQVLGKSDQDEDQTSWADDEMVLTGMLTRVNQAAGDVLLIRFAHEGLLLTFRDGAAALAAVALSPMQVNHLRLGLKLKTTDWPAAVARDFLLAAANTVPLFIPDGSVVPLENRTVDEDIRVLAQLAGQIQMSDGVFKSAPATQSSRSPMMPRPPPPNSLALQQQQQQQQAKDWNVGNTAPPIEPPPPAPSVQAPLLVSRPLPPVPARNAVQASSVPLAPPVVPVRQAQHSNGIVSQTQQQQPFNIIRAPPPIPARNLPPVPPRNTK</sequence>
<comment type="similarity">
    <text evidence="2">Belongs to the synaptojanin family.</text>
</comment>
<dbReference type="AlphaFoldDB" id="A0A8J2S5H5"/>
<dbReference type="Pfam" id="PF02383">
    <property type="entry name" value="Syja_N"/>
    <property type="match status" value="1"/>
</dbReference>
<dbReference type="PANTHER" id="PTHR11200:SF257">
    <property type="entry name" value="PHOSPHOINOSITIDE 5-PHOSPHATASE"/>
    <property type="match status" value="1"/>
</dbReference>
<feature type="region of interest" description="Disordered" evidence="6">
    <location>
        <begin position="1122"/>
        <end position="1160"/>
    </location>
</feature>
<evidence type="ECO:0000259" key="7">
    <source>
        <dbReference type="PROSITE" id="PS50275"/>
    </source>
</evidence>
<comment type="catalytic activity">
    <reaction evidence="1">
        <text>a 1,2-diacyl-sn-glycero-3-phospho-(1D-myo-inositol-4,5-bisphosphate) + H2O = a 1,2-diacyl-sn-glycero-3-phospho-(1D-myo-inositol 4-phosphate) + phosphate</text>
        <dbReference type="Rhea" id="RHEA:22764"/>
        <dbReference type="ChEBI" id="CHEBI:15377"/>
        <dbReference type="ChEBI" id="CHEBI:43474"/>
        <dbReference type="ChEBI" id="CHEBI:58178"/>
        <dbReference type="ChEBI" id="CHEBI:58456"/>
        <dbReference type="EC" id="3.1.3.36"/>
    </reaction>
</comment>
<dbReference type="InterPro" id="IPR002013">
    <property type="entry name" value="SAC_dom"/>
</dbReference>
<evidence type="ECO:0000256" key="6">
    <source>
        <dbReference type="SAM" id="MobiDB-lite"/>
    </source>
</evidence>
<dbReference type="Pfam" id="PF08952">
    <property type="entry name" value="DUF1866"/>
    <property type="match status" value="1"/>
</dbReference>
<protein>
    <recommendedName>
        <fullName evidence="4">phosphoinositide 5-phosphatase</fullName>
        <ecNumber evidence="4">3.1.3.36</ecNumber>
    </recommendedName>
</protein>
<evidence type="ECO:0000256" key="3">
    <source>
        <dbReference type="ARBA" id="ARBA00009678"/>
    </source>
</evidence>
<accession>A0A8J2S5H5</accession>
<dbReference type="PANTHER" id="PTHR11200">
    <property type="entry name" value="INOSITOL 5-PHOSPHATASE"/>
    <property type="match status" value="1"/>
</dbReference>
<comment type="caution">
    <text evidence="8">The sequence shown here is derived from an EMBL/GenBank/DDBJ whole genome shotgun (WGS) entry which is preliminary data.</text>
</comment>
<dbReference type="GO" id="GO:0098793">
    <property type="term" value="C:presynapse"/>
    <property type="evidence" value="ECO:0007669"/>
    <property type="project" value="GOC"/>
</dbReference>
<keyword evidence="9" id="KW-1185">Reference proteome</keyword>
<evidence type="ECO:0000256" key="5">
    <source>
        <dbReference type="ARBA" id="ARBA00022801"/>
    </source>
</evidence>
<dbReference type="EC" id="3.1.3.36" evidence="4"/>
<evidence type="ECO:0000313" key="8">
    <source>
        <dbReference type="EMBL" id="CAH0113439.1"/>
    </source>
</evidence>
<dbReference type="InterPro" id="IPR015047">
    <property type="entry name" value="SYNJ1/2_RRM"/>
</dbReference>
<comment type="similarity">
    <text evidence="3">In the central section; belongs to the inositol 1,4,5-trisphosphate 5-phosphatase family.</text>
</comment>
<evidence type="ECO:0000256" key="4">
    <source>
        <dbReference type="ARBA" id="ARBA00013044"/>
    </source>
</evidence>
<dbReference type="GO" id="GO:0048488">
    <property type="term" value="P:synaptic vesicle endocytosis"/>
    <property type="evidence" value="ECO:0007669"/>
    <property type="project" value="TreeGrafter"/>
</dbReference>
<organism evidence="8 9">
    <name type="scientific">Daphnia galeata</name>
    <dbReference type="NCBI Taxonomy" id="27404"/>
    <lineage>
        <taxon>Eukaryota</taxon>
        <taxon>Metazoa</taxon>
        <taxon>Ecdysozoa</taxon>
        <taxon>Arthropoda</taxon>
        <taxon>Crustacea</taxon>
        <taxon>Branchiopoda</taxon>
        <taxon>Diplostraca</taxon>
        <taxon>Cladocera</taxon>
        <taxon>Anomopoda</taxon>
        <taxon>Daphniidae</taxon>
        <taxon>Daphnia</taxon>
    </lineage>
</organism>
<dbReference type="InterPro" id="IPR036691">
    <property type="entry name" value="Endo/exonu/phosph_ase_sf"/>
</dbReference>
<dbReference type="OrthoDB" id="1925875at2759"/>
<keyword evidence="5" id="KW-0378">Hydrolase</keyword>
<dbReference type="EMBL" id="CAKKLH010000339">
    <property type="protein sequence ID" value="CAH0113439.1"/>
    <property type="molecule type" value="Genomic_DNA"/>
</dbReference>
<dbReference type="SUPFAM" id="SSF56219">
    <property type="entry name" value="DNase I-like"/>
    <property type="match status" value="1"/>
</dbReference>
<name>A0A8J2S5H5_9CRUS</name>
<dbReference type="Gene3D" id="3.60.10.10">
    <property type="entry name" value="Endonuclease/exonuclease/phosphatase"/>
    <property type="match status" value="1"/>
</dbReference>
<dbReference type="PROSITE" id="PS50275">
    <property type="entry name" value="SAC"/>
    <property type="match status" value="1"/>
</dbReference>
<evidence type="ECO:0000256" key="1">
    <source>
        <dbReference type="ARBA" id="ARBA00001786"/>
    </source>
</evidence>